<evidence type="ECO:0000313" key="2">
    <source>
        <dbReference type="EMBL" id="KAK3379772.1"/>
    </source>
</evidence>
<evidence type="ECO:0000313" key="3">
    <source>
        <dbReference type="Proteomes" id="UP001287356"/>
    </source>
</evidence>
<dbReference type="Proteomes" id="UP001287356">
    <property type="component" value="Unassembled WGS sequence"/>
</dbReference>
<name>A0AAE0NE34_9PEZI</name>
<keyword evidence="3" id="KW-1185">Reference proteome</keyword>
<reference evidence="2" key="2">
    <citation type="submission" date="2023-06" db="EMBL/GenBank/DDBJ databases">
        <authorList>
            <consortium name="Lawrence Berkeley National Laboratory"/>
            <person name="Haridas S."/>
            <person name="Hensen N."/>
            <person name="Bonometti L."/>
            <person name="Westerberg I."/>
            <person name="Brannstrom I.O."/>
            <person name="Guillou S."/>
            <person name="Cros-Aarteil S."/>
            <person name="Calhoun S."/>
            <person name="Kuo A."/>
            <person name="Mondo S."/>
            <person name="Pangilinan J."/>
            <person name="Riley R."/>
            <person name="Labutti K."/>
            <person name="Andreopoulos B."/>
            <person name="Lipzen A."/>
            <person name="Chen C."/>
            <person name="Yanf M."/>
            <person name="Daum C."/>
            <person name="Ng V."/>
            <person name="Clum A."/>
            <person name="Steindorff A."/>
            <person name="Ohm R."/>
            <person name="Martin F."/>
            <person name="Silar P."/>
            <person name="Natvig D."/>
            <person name="Lalanne C."/>
            <person name="Gautier V."/>
            <person name="Ament-Velasquez S.L."/>
            <person name="Kruys A."/>
            <person name="Hutchinson M.I."/>
            <person name="Powell A.J."/>
            <person name="Barry K."/>
            <person name="Miller A.N."/>
            <person name="Grigoriev I.V."/>
            <person name="Debuchy R."/>
            <person name="Gladieux P."/>
            <person name="Thoren M.H."/>
            <person name="Johannesson H."/>
        </authorList>
    </citation>
    <scope>NUCLEOTIDE SEQUENCE</scope>
    <source>
        <strain evidence="2">CBS 958.72</strain>
    </source>
</reference>
<dbReference type="EMBL" id="JAULSN010000002">
    <property type="protein sequence ID" value="KAK3379772.1"/>
    <property type="molecule type" value="Genomic_DNA"/>
</dbReference>
<feature type="region of interest" description="Disordered" evidence="1">
    <location>
        <begin position="1"/>
        <end position="26"/>
    </location>
</feature>
<protein>
    <submittedName>
        <fullName evidence="2">Uncharacterized protein</fullName>
    </submittedName>
</protein>
<accession>A0AAE0NE34</accession>
<organism evidence="2 3">
    <name type="scientific">Lasiosphaeria ovina</name>
    <dbReference type="NCBI Taxonomy" id="92902"/>
    <lineage>
        <taxon>Eukaryota</taxon>
        <taxon>Fungi</taxon>
        <taxon>Dikarya</taxon>
        <taxon>Ascomycota</taxon>
        <taxon>Pezizomycotina</taxon>
        <taxon>Sordariomycetes</taxon>
        <taxon>Sordariomycetidae</taxon>
        <taxon>Sordariales</taxon>
        <taxon>Lasiosphaeriaceae</taxon>
        <taxon>Lasiosphaeria</taxon>
    </lineage>
</organism>
<reference evidence="2" key="1">
    <citation type="journal article" date="2023" name="Mol. Phylogenet. Evol.">
        <title>Genome-scale phylogeny and comparative genomics of the fungal order Sordariales.</title>
        <authorList>
            <person name="Hensen N."/>
            <person name="Bonometti L."/>
            <person name="Westerberg I."/>
            <person name="Brannstrom I.O."/>
            <person name="Guillou S."/>
            <person name="Cros-Aarteil S."/>
            <person name="Calhoun S."/>
            <person name="Haridas S."/>
            <person name="Kuo A."/>
            <person name="Mondo S."/>
            <person name="Pangilinan J."/>
            <person name="Riley R."/>
            <person name="LaButti K."/>
            <person name="Andreopoulos B."/>
            <person name="Lipzen A."/>
            <person name="Chen C."/>
            <person name="Yan M."/>
            <person name="Daum C."/>
            <person name="Ng V."/>
            <person name="Clum A."/>
            <person name="Steindorff A."/>
            <person name="Ohm R.A."/>
            <person name="Martin F."/>
            <person name="Silar P."/>
            <person name="Natvig D.O."/>
            <person name="Lalanne C."/>
            <person name="Gautier V."/>
            <person name="Ament-Velasquez S.L."/>
            <person name="Kruys A."/>
            <person name="Hutchinson M.I."/>
            <person name="Powell A.J."/>
            <person name="Barry K."/>
            <person name="Miller A.N."/>
            <person name="Grigoriev I.V."/>
            <person name="Debuchy R."/>
            <person name="Gladieux P."/>
            <person name="Hiltunen Thoren M."/>
            <person name="Johannesson H."/>
        </authorList>
    </citation>
    <scope>NUCLEOTIDE SEQUENCE</scope>
    <source>
        <strain evidence="2">CBS 958.72</strain>
    </source>
</reference>
<dbReference type="AlphaFoldDB" id="A0AAE0NE34"/>
<gene>
    <name evidence="2" type="ORF">B0T24DRAFT_590306</name>
</gene>
<comment type="caution">
    <text evidence="2">The sequence shown here is derived from an EMBL/GenBank/DDBJ whole genome shotgun (WGS) entry which is preliminary data.</text>
</comment>
<proteinExistence type="predicted"/>
<evidence type="ECO:0000256" key="1">
    <source>
        <dbReference type="SAM" id="MobiDB-lite"/>
    </source>
</evidence>
<sequence>MQTDDSRITATADVAGRKPATGPRPMKELIDEAVADAQAARRRWQRERAVSRMVCYWREELLRASDAEFERLPLAPDRLVTRHLYRSGKKQHAAEGRLRDYIVKSLRGESWDALCRVPTAPTANAEGTTTTTTTPVTGMATTGATTDGCGSHEDMASPLPAVPTPAPAAAPAPSPVLPRLERTERLLRRIEAYGAIWVERDERCRHRAASLTTGSITTASRSGRKRAKAAARRQQKEEVDYIVVGLDGLAAAVADADEVGGDEGDWDACADATAAMDCCSA</sequence>